<reference evidence="1" key="1">
    <citation type="submission" date="2022-12" db="EMBL/GenBank/DDBJ databases">
        <title>Whole genome sequence of Mycolicibacterium iranicum strain SBH312.</title>
        <authorList>
            <person name="Jani J."/>
            <person name="Arifin Mustapha Z."/>
            <person name="Ahmed K."/>
            <person name="Kai Ling C."/>
        </authorList>
    </citation>
    <scope>NUCLEOTIDE SEQUENCE</scope>
    <source>
        <strain evidence="1">SBH312</strain>
    </source>
</reference>
<organism evidence="1 2">
    <name type="scientific">Mycolicibacterium iranicum</name>
    <name type="common">Mycobacterium iranicum</name>
    <dbReference type="NCBI Taxonomy" id="912594"/>
    <lineage>
        <taxon>Bacteria</taxon>
        <taxon>Bacillati</taxon>
        <taxon>Actinomycetota</taxon>
        <taxon>Actinomycetes</taxon>
        <taxon>Mycobacteriales</taxon>
        <taxon>Mycobacteriaceae</taxon>
        <taxon>Mycolicibacterium</taxon>
    </lineage>
</organism>
<comment type="caution">
    <text evidence="1">The sequence shown here is derived from an EMBL/GenBank/DDBJ whole genome shotgun (WGS) entry which is preliminary data.</text>
</comment>
<accession>A0ABT4HND0</accession>
<proteinExistence type="predicted"/>
<dbReference type="Proteomes" id="UP001084650">
    <property type="component" value="Unassembled WGS sequence"/>
</dbReference>
<sequence length="77" mass="8524">PALLGGATRVRNFDERQWGISVSAVKWDSATIESMKNAMLEQSWPEGRPPELRLICGLGGAVTDERHRLGSTEFRIA</sequence>
<gene>
    <name evidence="1" type="ORF">OY187_24205</name>
</gene>
<dbReference type="EMBL" id="JAPQYE010000015">
    <property type="protein sequence ID" value="MCZ0731162.1"/>
    <property type="molecule type" value="Genomic_DNA"/>
</dbReference>
<evidence type="ECO:0000313" key="2">
    <source>
        <dbReference type="Proteomes" id="UP001084650"/>
    </source>
</evidence>
<feature type="non-terminal residue" evidence="1">
    <location>
        <position position="1"/>
    </location>
</feature>
<name>A0ABT4HND0_MYCIR</name>
<dbReference type="RefSeq" id="WP_268787455.1">
    <property type="nucleotide sequence ID" value="NZ_JAPQYE010000015.1"/>
</dbReference>
<protein>
    <submittedName>
        <fullName evidence="1">Uncharacterized protein</fullName>
    </submittedName>
</protein>
<evidence type="ECO:0000313" key="1">
    <source>
        <dbReference type="EMBL" id="MCZ0731162.1"/>
    </source>
</evidence>
<keyword evidence="2" id="KW-1185">Reference proteome</keyword>